<keyword evidence="3" id="KW-1185">Reference proteome</keyword>
<comment type="caution">
    <text evidence="2">The sequence shown here is derived from an EMBL/GenBank/DDBJ whole genome shotgun (WGS) entry which is preliminary data.</text>
</comment>
<evidence type="ECO:0000256" key="1">
    <source>
        <dbReference type="SAM" id="MobiDB-lite"/>
    </source>
</evidence>
<evidence type="ECO:0000313" key="2">
    <source>
        <dbReference type="EMBL" id="KAL2537900.1"/>
    </source>
</evidence>
<dbReference type="AlphaFoldDB" id="A0ABD1VKL7"/>
<accession>A0ABD1VKL7</accession>
<protein>
    <submittedName>
        <fullName evidence="2">Uncharacterized protein</fullName>
    </submittedName>
</protein>
<sequence length="390" mass="44292">MAQEIFVLKRIGNLRIAYGKFCFNTIDQVLLFETVIKNGAAKKNSICWYGRCRKYKDWDYTTNPKTWASGTLLEVIQFVATNEEKNAIYASGLFHKKQKANEFGASSSRSAPCEKGQGGCELNEIVMNRLSQIEFKQQELERNQAQIIFLHNDLRKEMTNLNRNVQGMFAEFVNQFGKETGGSSSNVLDRQIVFYTGDTSLGRKAEDQNPKGNGVDFDTSNNENVGHGGTDFEVLFEDVIGSRGEDVEVGGRFHLIDKGNKFRLIKLRMKVVGGEEPTKYLFEGAFVSKRMFDMLNLGIDDEPNANDIELDDMEFTELDLKMIDESVQMRYLSTSKNEEDVDNDDDYILVDDITPDIPRLRLRKAVVVFKSPYTLNFGSSAKIREIRTGT</sequence>
<proteinExistence type="predicted"/>
<reference evidence="3" key="1">
    <citation type="submission" date="2024-07" db="EMBL/GenBank/DDBJ databases">
        <title>Two chromosome-level genome assemblies of Korean endemic species Abeliophyllum distichum and Forsythia ovata (Oleaceae).</title>
        <authorList>
            <person name="Jang H."/>
        </authorList>
    </citation>
    <scope>NUCLEOTIDE SEQUENCE [LARGE SCALE GENOMIC DNA]</scope>
</reference>
<name>A0ABD1VKL7_9LAMI</name>
<evidence type="ECO:0000313" key="3">
    <source>
        <dbReference type="Proteomes" id="UP001604277"/>
    </source>
</evidence>
<gene>
    <name evidence="2" type="ORF">Fot_19291</name>
</gene>
<feature type="region of interest" description="Disordered" evidence="1">
    <location>
        <begin position="203"/>
        <end position="223"/>
    </location>
</feature>
<organism evidence="2 3">
    <name type="scientific">Forsythia ovata</name>
    <dbReference type="NCBI Taxonomy" id="205694"/>
    <lineage>
        <taxon>Eukaryota</taxon>
        <taxon>Viridiplantae</taxon>
        <taxon>Streptophyta</taxon>
        <taxon>Embryophyta</taxon>
        <taxon>Tracheophyta</taxon>
        <taxon>Spermatophyta</taxon>
        <taxon>Magnoliopsida</taxon>
        <taxon>eudicotyledons</taxon>
        <taxon>Gunneridae</taxon>
        <taxon>Pentapetalae</taxon>
        <taxon>asterids</taxon>
        <taxon>lamiids</taxon>
        <taxon>Lamiales</taxon>
        <taxon>Oleaceae</taxon>
        <taxon>Forsythieae</taxon>
        <taxon>Forsythia</taxon>
    </lineage>
</organism>
<dbReference type="Proteomes" id="UP001604277">
    <property type="component" value="Unassembled WGS sequence"/>
</dbReference>
<dbReference type="EMBL" id="JBFOLJ010000005">
    <property type="protein sequence ID" value="KAL2537900.1"/>
    <property type="molecule type" value="Genomic_DNA"/>
</dbReference>